<evidence type="ECO:0000313" key="1">
    <source>
        <dbReference type="EMBL" id="KAF2071719.1"/>
    </source>
</evidence>
<sequence>MDIEDNKIQFQKTLVKIKKTADNYQGGVLILLKDIVTLIKYNNEQTNTLNLEVKYLLLESFGFMINHKSFQDFQFKKGSFDDIVLSLQQLSNHYPFISLCISLVLLKNYNSNQDAIELDFLKNLIIKHLQNKYFNQDDMSSMDDEEDINTANEETNDVKKLFTSTTKNIQQRRLRFLETQILGDLFLNFFSTYTTYLNSNGSGDSFDLDNDKHVEFNTVLSLFTIDITTTRNQVLNKNSNRNSQLEWSLKFIKNLNNDIFLNFYQLIPFNKIEFFKLYIKNDIEINRIFSLLQVTLESDKNHMVDYLVEFYIEHSKSNLLIDLFNISSNIINFSESCKSKIGFQLFNIFIQNPFDFIKQFHLFFSNNIFQSNFRSILLPIIKKNCNNLNLLDIKYLLLERDLYKYLFGEEDQILNQINIPTKLNLETQEIFTLLSNINSLKISQILLSTLNLHQLLEFSIKDLNHLNPLSFSFAIKKKYDIEKEFGIINEIIKFETTSILDQKTNHFKAICQTLVDISIDDFSIIELIENINPESILWYLYLIKYIELNQNSIRIDVIIKSLFEKESFKSFYSKSSNSNSNNNNQEYFKKLQFLLNRVVQVQFIKRIEIISINYEPELRDEYNNILEILKLFDKQGSFQEVEILEAKYHQDKKYYPLFLKYVDFMKRFGFSASDFIVGPREVFKQIDQYSNYFQTNSSSSSTTTFTISSWENIVEIIEFIGSFRLNKITIFSILFEDFSTTEKNINQLVNLVKMYFKNMINEISLPLNLILERILNDPLIDLKREFEFILSFHNIQDNEIYNEWIKIIDTARMFFIFNRDIQYFIQYLNNSKDYISIKDIDQFNENLASLKQLSSINPTVSLDINNRINQLIGSNNIYHLQLFQGISKTLLEWFSKFNDIQNFVSQCQIINDRLSMELDRSENTTLVNNADYAFKSIASFVSYFKQYYRTEPVKTRLNTFADVLAFFNTSFPDPNKAVSSFTILNTVTKNIDKIKLIFESYTLDDSKNVAKIVQMIVNENIKFISNIDSWCIVANNVSYSQDLIDDLYRGLDLATWQEKNKTWINTFKKYYKDIKKIHKIHQQLIGINHPSYPHGTIQVSIQGGEQNTFSEKIVKLKNQYNDWLDKVNRLPNQLLLLRPHGISSFYNIIDKYLCSLDSETILVLDQISQLSSLIYPYIQYCFPAIQKMDESLIIATINKNIKLKSTRNTYEFLLIFFNFFESELKLKLNFNNNNPTDNNNLKIIKVKNYNNIYNCCFLVNGNTPPHPSQIFFTNPQEDFDYQAFEKISNLDLYPLNYFLIGVSKNKQDLFQWISKQNSKKSCNCIYIIVSINNNSDFMDFLNYITNIEIKDTDYTQFKNYYQSNKFSIKSSILTGKGKTFYFKNHLIKNSDASQETLVYYLRPGWDRNELITKLNQLKSSNKKKVLLYFNISSFSSFDRANIFFYSFLLFGSMMDLNNHQLFSLYGIEINLYIEFGASLESSIGEIEYINNSFPLLYYLSNTVTCKLDWVINELVLKCFRYVYYIKDFNFDYSSEIEFFQKPQQVNTNFTEPYGLKEFSQDIKQLLENQFPANYSFPSIEFLLDNNYLHERKAFFLLLNEKLKYFDVFIDNNTTHHFDSIGKLFPWVLLECLWLTCPKTYINSNHNIWENPPTISKTLVNHAKSRVLKDRVEPTDVHMVEFIDFNQNFSKYQKSIDRYATVNLFDPKWAQYIYTLENKIDFFQLIGRFFSIDTFTKNPLILEKICSDSGYILTPEFGLRLVILHDKLKYQKSVVLSGGTGVGKTKMLYFYSLILNYQYVQETQHQFNLNFIKELNRIVEKRNTPSISKIQNVGEIHRIPELIEDIARDKPIAAKDFVNQIGDFIMNLLSKNHLVNISKNSQLSMFESKLKKGSFTLEDAKSFSKMACNQLNYIKVYHRFVMHLKYTSDLFKQDLLDIFQDARHLLSSNSDIKILIFIDEFNTSPLDTLSIINEIFMDNTVDGKEIPPNIYWVGAMNPLTKINPESSLAGSSIDFTGVENAELHNNVFIVQPTPPSMNKILFNFGEFSQSNERPFLDCLFKIKHKELDKSFSQHLIEVITECQSFLRNGFIRDTKIHPSIRDVMRCSKLYEFFTTDSVGVQMLLSTNFFTKEEKNSYFEEKQKQHYLNLSLSLSSSHIMTSPVVPTFLLNKDLLHWLSLIASICICYYQRIPTNFRKQFKEKISLWLANRMDSCLKAFTFTKIFKEIVDGFSDKIKPKIPKGVALTQSLQLNIFTMIVSIKAGIPLLIVGPPGCSKTLSLSIVIDIMNDNKVNTREKSNLDKGVFLDMPNIYTLKYQCTPYTSDEEIKKKYTQAIGHQDFFLHTKHVVFLDEAGLIKEQEAPMKILHDYLDKEQHVATDKNISNIETVILSNKILDAAKNNRMLILIHSDNIDSKDEEILVSTCLPMIDKLGDQEMKKKITHALCQGYRSANQFTKDTKENLFHQRDFVFFLRHLNRTLERKDTPTITSDILLESLERNFNGIDFNSFKSLAQVFFNGFGFTMNSLENRIIDRIQDSLSESLDLANNPNNSAFRFIMIIDPSDNESSLAILKEMNKNAKVIRVGGFHNDTTISSLVDLFSEIKREMTSGGTVILVNTQIIDQCFYDVFNRYFITLSSKENEVSLWATISFGTHTVHQKVHPNFKIIVLQPLSTLHNVQLPWLNRFEKYQLTTETFVEHYFLSNKQTRPYKALLESTNFFISNFQQNEKFYLFGHQSGTNHSLVYSMLYKQSSMNPIRDSNLKLLLLGKPEKILDCKWIPYMNEYIFDQEHLSILNFIKSLTNNENRKKMYTIYTRSSIDLYNLTSQADQFNVLQMSKFKSSISLKKKLVSFFDEESASSLPITLLVCDMKETLTSQINSVVDLYNQLKDNNQKSLILILHYPHELLISNQVKFSVNYIHPMEYMYIDSLGINNDNDDIKSWMAKGFGLDTLLKNQSLYEILKPLLFNQISSIVKHNIKFDSNDAETLDKNSIKQEILNTFYEHPEWCKEIIDLFITQHQQSGSLQNVFSIVLSECSSTISSGNSMGNSFIDLIKESMSIYLHPVLLKVIRALFSQSSLKNISPDSDQDYFVKLFIKSLVIKLSSSRSDPIVISRNQEDEESIDSIILYDQLSDNIFLLIDKIVNEFRTKSTISAPSLYNNSNNNNNNIKLNELGLQQMVQKLEESIKKSNMNDLIKFIESKSEIRESIVQEFLIKTVKILKPSKWLGLFQEIIDILTKQWSSFSFAKYWSLYYVQQDLLSFINDIVDCLYGILEKDNKKTRDQLSADIIQCLKSSGSGSNDQVQKEMMKLVINRFSDRFNQFFATWELKLKKESQESTEVFLSSLGDWTFKLSIIFNIYPIEKLLKNLLDVEPTLFTKSTHIYYNYYLALSIFIKNATIYKDQFISEKQNVGSSFLEIFEKCDRTNNDLFMLDIIKPLVPLKKENIIEFMMVYTSPKYKIPQEWVKQIIMDIIESTSQRDIMEIVEMVKDKIGSSIYFIPDVYSNHADFLNTKILNISSIDGNGSHFGIIHILYNTLLDIQFKLNADGKQGLLIDINQLIKYQVESQDLYSKLYSLVLCRIVMDQFIDHLDTNCSNNFEEKNLFKILTNYQNSLYLTFILQPDKGQPNFIQNSLNQFYFLNKLKCKNSNLFDSFIQSRQIMEDVGLLNLFEFKIESPDLANTLFSILKAFNPPKQGIISSTKSLPIFSDTHFKLFKYYDEKSNVLSVSKDFPKILEFIRLFRKFFYLRLPRDYLHRPIQDAFDLLVQFETKESIDTLLLSWNQCKSLLQLDESTTTLSKIVSFSTALGSTGNTAFSKDVFSLLFKEWKEITDQILNLKNDYLEENDEFIRPQFNQIFGSDGSAHRYDKYLGSNYKEYLLFCMDLSIKYQNDVSLLQKDSISIQNRLISFFISQKNTFIEKFFFLDKEFPFSLAKKNSTSANEDEKVNSFLSVYPDSIKTLKKLVSDWSDYNLHNPFNDEQQFKELVKQIPYHQLLSLSEYFVETILLITDNIQDNISLDTFSKKTLFEFNPYFINNGNGGNDVEPMEFKSIFERTLVSSLFRISTILIKGCSIFDRLYCGIIFEPNPLEQKYVDLIDNIENTITQDTLNGSNTRQWIEALTNTIQSLSLPVVKQIVSVQKAKFKDILKNFANNNCLLITNLLKEENLPLTYYPILMRKLVKILTQLDMIKNNQKSTITTTFVEPKWEFNIKVNNDIVNNNNSKNNGINNVLDKKNPIINNQDKEVKDLVNNNNNSHNNSINNSISSNSNFNDKILYDRNIFIKLLQEKSKFNQEFIENIIGMGIDCYSVVLNLKKEEWTSSSIKIPLGKRNELINLTKLELPADVKKSYAFDSYPIDMQSENVLKTFLIDIIGIDNQTTLYNDLGFTSLVNILPADDDASYWDELVDELTPILKPAKLFNLISQLKELKIN</sequence>
<dbReference type="InterPro" id="IPR027417">
    <property type="entry name" value="P-loop_NTPase"/>
</dbReference>
<dbReference type="Proteomes" id="UP000695562">
    <property type="component" value="Unassembled WGS sequence"/>
</dbReference>
<reference evidence="1" key="1">
    <citation type="submission" date="2020-01" db="EMBL/GenBank/DDBJ databases">
        <title>Development of genomics and gene disruption for Polysphondylium violaceum indicates a role for the polyketide synthase stlB in stalk morphogenesis.</title>
        <authorList>
            <person name="Narita B."/>
            <person name="Kawabe Y."/>
            <person name="Kin K."/>
            <person name="Saito T."/>
            <person name="Gibbs R."/>
            <person name="Kuspa A."/>
            <person name="Muzny D."/>
            <person name="Queller D."/>
            <person name="Richards S."/>
            <person name="Strassman J."/>
            <person name="Sucgang R."/>
            <person name="Worley K."/>
            <person name="Schaap P."/>
        </authorList>
    </citation>
    <scope>NUCLEOTIDE SEQUENCE</scope>
    <source>
        <strain evidence="1">QSvi11</strain>
    </source>
</reference>
<organism evidence="1 2">
    <name type="scientific">Polysphondylium violaceum</name>
    <dbReference type="NCBI Taxonomy" id="133409"/>
    <lineage>
        <taxon>Eukaryota</taxon>
        <taxon>Amoebozoa</taxon>
        <taxon>Evosea</taxon>
        <taxon>Eumycetozoa</taxon>
        <taxon>Dictyostelia</taxon>
        <taxon>Dictyosteliales</taxon>
        <taxon>Dictyosteliaceae</taxon>
        <taxon>Polysphondylium</taxon>
    </lineage>
</organism>
<proteinExistence type="predicted"/>
<accession>A0A8J4PSK8</accession>
<dbReference type="GO" id="GO:0004842">
    <property type="term" value="F:ubiquitin-protein transferase activity"/>
    <property type="evidence" value="ECO:0007669"/>
    <property type="project" value="InterPro"/>
</dbReference>
<dbReference type="GO" id="GO:0016887">
    <property type="term" value="F:ATP hydrolysis activity"/>
    <property type="evidence" value="ECO:0007669"/>
    <property type="project" value="InterPro"/>
</dbReference>
<dbReference type="PANTHER" id="PTHR22605:SF9">
    <property type="match status" value="1"/>
</dbReference>
<dbReference type="EMBL" id="AJWJ01000346">
    <property type="protein sequence ID" value="KAF2071719.1"/>
    <property type="molecule type" value="Genomic_DNA"/>
</dbReference>
<dbReference type="PANTHER" id="PTHR22605">
    <property type="entry name" value="RZ-TYPE DOMAIN-CONTAINING PROTEIN"/>
    <property type="match status" value="1"/>
</dbReference>
<comment type="caution">
    <text evidence="1">The sequence shown here is derived from an EMBL/GenBank/DDBJ whole genome shotgun (WGS) entry which is preliminary data.</text>
</comment>
<evidence type="ECO:0008006" key="3">
    <source>
        <dbReference type="Google" id="ProtNLM"/>
    </source>
</evidence>
<dbReference type="InterPro" id="IPR031248">
    <property type="entry name" value="RNF213"/>
</dbReference>
<dbReference type="SUPFAM" id="SSF52540">
    <property type="entry name" value="P-loop containing nucleoside triphosphate hydrolases"/>
    <property type="match status" value="2"/>
</dbReference>
<dbReference type="Gene3D" id="3.40.50.300">
    <property type="entry name" value="P-loop containing nucleotide triphosphate hydrolases"/>
    <property type="match status" value="2"/>
</dbReference>
<protein>
    <recommendedName>
        <fullName evidence="3">AAA+ ATPase domain-containing protein</fullName>
    </recommendedName>
</protein>
<dbReference type="OrthoDB" id="19599at2759"/>
<evidence type="ECO:0000313" key="2">
    <source>
        <dbReference type="Proteomes" id="UP000695562"/>
    </source>
</evidence>
<name>A0A8J4PSK8_9MYCE</name>
<keyword evidence="2" id="KW-1185">Reference proteome</keyword>
<gene>
    <name evidence="1" type="ORF">CYY_006964</name>
</gene>